<dbReference type="Pfam" id="PF01799">
    <property type="entry name" value="Fer2_2"/>
    <property type="match status" value="1"/>
</dbReference>
<dbReference type="GO" id="GO:0051537">
    <property type="term" value="F:2 iron, 2 sulfur cluster binding"/>
    <property type="evidence" value="ECO:0007669"/>
    <property type="project" value="UniProtKB-KW"/>
</dbReference>
<gene>
    <name evidence="7" type="ORF">A8V01_18520</name>
</gene>
<dbReference type="EMBL" id="LYMM01000031">
    <property type="protein sequence ID" value="PNU04755.1"/>
    <property type="molecule type" value="Genomic_DNA"/>
</dbReference>
<comment type="caution">
    <text evidence="7">The sequence shown here is derived from an EMBL/GenBank/DDBJ whole genome shotgun (WGS) entry which is preliminary data.</text>
</comment>
<keyword evidence="1" id="KW-0001">2Fe-2S</keyword>
<dbReference type="Proteomes" id="UP000236327">
    <property type="component" value="Unassembled WGS sequence"/>
</dbReference>
<organism evidence="7 8">
    <name type="scientific">Novosphingobium guangzhouense</name>
    <dbReference type="NCBI Taxonomy" id="1850347"/>
    <lineage>
        <taxon>Bacteria</taxon>
        <taxon>Pseudomonadati</taxon>
        <taxon>Pseudomonadota</taxon>
        <taxon>Alphaproteobacteria</taxon>
        <taxon>Sphingomonadales</taxon>
        <taxon>Sphingomonadaceae</taxon>
        <taxon>Novosphingobium</taxon>
    </lineage>
</organism>
<dbReference type="PROSITE" id="PS00197">
    <property type="entry name" value="2FE2S_FER_1"/>
    <property type="match status" value="1"/>
</dbReference>
<keyword evidence="4" id="KW-0408">Iron</keyword>
<dbReference type="OrthoDB" id="9792018at2"/>
<evidence type="ECO:0000256" key="3">
    <source>
        <dbReference type="ARBA" id="ARBA00023002"/>
    </source>
</evidence>
<dbReference type="Gene3D" id="1.10.150.120">
    <property type="entry name" value="[2Fe-2S]-binding domain"/>
    <property type="match status" value="1"/>
</dbReference>
<dbReference type="Gene3D" id="3.10.20.30">
    <property type="match status" value="1"/>
</dbReference>
<sequence length="158" mass="16505">MAFRVLINGQPHALDCEPDMPLLWALRDLLGLTGTKYGCGIGQCGACTVHIDGAAVRSCSIPVNEATGAITTIEGVTGPVAERVLAAWDAHQVAQCGYCQPGQVMAAIALITAGPVDEEALEATMSGNLCRCATYMRIRAAVREAAQVPAQSWARPPA</sequence>
<dbReference type="InterPro" id="IPR012675">
    <property type="entry name" value="Beta-grasp_dom_sf"/>
</dbReference>
<reference evidence="7 8" key="1">
    <citation type="submission" date="2016-05" db="EMBL/GenBank/DDBJ databases">
        <title>Complete genome sequence of Novosphingobium guangzhouense SA925(T).</title>
        <authorList>
            <person name="Sha S."/>
        </authorList>
    </citation>
    <scope>NUCLEOTIDE SEQUENCE [LARGE SCALE GENOMIC DNA]</scope>
    <source>
        <strain evidence="7 8">SA925</strain>
    </source>
</reference>
<dbReference type="SUPFAM" id="SSF47741">
    <property type="entry name" value="CO dehydrogenase ISP C-domain like"/>
    <property type="match status" value="1"/>
</dbReference>
<keyword evidence="2" id="KW-0479">Metal-binding</keyword>
<dbReference type="InterPro" id="IPR036884">
    <property type="entry name" value="2Fe-2S-bd_dom_sf"/>
</dbReference>
<dbReference type="CDD" id="cd00207">
    <property type="entry name" value="fer2"/>
    <property type="match status" value="1"/>
</dbReference>
<keyword evidence="8" id="KW-1185">Reference proteome</keyword>
<protein>
    <recommendedName>
        <fullName evidence="6">2Fe-2S ferredoxin-type domain-containing protein</fullName>
    </recommendedName>
</protein>
<accession>A0A2K2G123</accession>
<feature type="domain" description="2Fe-2S ferredoxin-type" evidence="6">
    <location>
        <begin position="1"/>
        <end position="76"/>
    </location>
</feature>
<keyword evidence="3" id="KW-0560">Oxidoreductase</keyword>
<evidence type="ECO:0000259" key="6">
    <source>
        <dbReference type="PROSITE" id="PS51085"/>
    </source>
</evidence>
<dbReference type="GO" id="GO:0016491">
    <property type="term" value="F:oxidoreductase activity"/>
    <property type="evidence" value="ECO:0007669"/>
    <property type="project" value="UniProtKB-KW"/>
</dbReference>
<dbReference type="InterPro" id="IPR006058">
    <property type="entry name" value="2Fe2S_fd_BS"/>
</dbReference>
<evidence type="ECO:0000256" key="2">
    <source>
        <dbReference type="ARBA" id="ARBA00022723"/>
    </source>
</evidence>
<evidence type="ECO:0000313" key="7">
    <source>
        <dbReference type="EMBL" id="PNU04755.1"/>
    </source>
</evidence>
<dbReference type="AlphaFoldDB" id="A0A2K2G123"/>
<dbReference type="PANTHER" id="PTHR44379:SF2">
    <property type="entry name" value="BLR6218 PROTEIN"/>
    <property type="match status" value="1"/>
</dbReference>
<dbReference type="InterPro" id="IPR002888">
    <property type="entry name" value="2Fe-2S-bd"/>
</dbReference>
<evidence type="ECO:0000256" key="5">
    <source>
        <dbReference type="ARBA" id="ARBA00023014"/>
    </source>
</evidence>
<proteinExistence type="predicted"/>
<dbReference type="SUPFAM" id="SSF54292">
    <property type="entry name" value="2Fe-2S ferredoxin-like"/>
    <property type="match status" value="1"/>
</dbReference>
<keyword evidence="5" id="KW-0411">Iron-sulfur</keyword>
<name>A0A2K2G123_9SPHN</name>
<dbReference type="GO" id="GO:0046872">
    <property type="term" value="F:metal ion binding"/>
    <property type="evidence" value="ECO:0007669"/>
    <property type="project" value="UniProtKB-KW"/>
</dbReference>
<dbReference type="RefSeq" id="WP_103095949.1">
    <property type="nucleotide sequence ID" value="NZ_LYMM01000031.1"/>
</dbReference>
<dbReference type="InterPro" id="IPR051452">
    <property type="entry name" value="Diverse_Oxidoreductases"/>
</dbReference>
<evidence type="ECO:0000256" key="4">
    <source>
        <dbReference type="ARBA" id="ARBA00023004"/>
    </source>
</evidence>
<evidence type="ECO:0000256" key="1">
    <source>
        <dbReference type="ARBA" id="ARBA00022714"/>
    </source>
</evidence>
<dbReference type="InterPro" id="IPR036010">
    <property type="entry name" value="2Fe-2S_ferredoxin-like_sf"/>
</dbReference>
<dbReference type="InterPro" id="IPR001041">
    <property type="entry name" value="2Fe-2S_ferredoxin-type"/>
</dbReference>
<dbReference type="PANTHER" id="PTHR44379">
    <property type="entry name" value="OXIDOREDUCTASE WITH IRON-SULFUR SUBUNIT"/>
    <property type="match status" value="1"/>
</dbReference>
<dbReference type="PROSITE" id="PS51085">
    <property type="entry name" value="2FE2S_FER_2"/>
    <property type="match status" value="1"/>
</dbReference>
<dbReference type="Pfam" id="PF00111">
    <property type="entry name" value="Fer2"/>
    <property type="match status" value="1"/>
</dbReference>
<evidence type="ECO:0000313" key="8">
    <source>
        <dbReference type="Proteomes" id="UP000236327"/>
    </source>
</evidence>